<reference evidence="7 8" key="1">
    <citation type="submission" date="2019-02" db="EMBL/GenBank/DDBJ databases">
        <title>Deep-cultivation of Planctomycetes and their phenomic and genomic characterization uncovers novel biology.</title>
        <authorList>
            <person name="Wiegand S."/>
            <person name="Jogler M."/>
            <person name="Boedeker C."/>
            <person name="Pinto D."/>
            <person name="Vollmers J."/>
            <person name="Rivas-Marin E."/>
            <person name="Kohn T."/>
            <person name="Peeters S.H."/>
            <person name="Heuer A."/>
            <person name="Rast P."/>
            <person name="Oberbeckmann S."/>
            <person name="Bunk B."/>
            <person name="Jeske O."/>
            <person name="Meyerdierks A."/>
            <person name="Storesund J.E."/>
            <person name="Kallscheuer N."/>
            <person name="Luecker S."/>
            <person name="Lage O.M."/>
            <person name="Pohl T."/>
            <person name="Merkel B.J."/>
            <person name="Hornburger P."/>
            <person name="Mueller R.-W."/>
            <person name="Bruemmer F."/>
            <person name="Labrenz M."/>
            <person name="Spormann A.M."/>
            <person name="Op den Camp H."/>
            <person name="Overmann J."/>
            <person name="Amann R."/>
            <person name="Jetten M.S.M."/>
            <person name="Mascher T."/>
            <person name="Medema M.H."/>
            <person name="Devos D.P."/>
            <person name="Kaster A.-K."/>
            <person name="Ovreas L."/>
            <person name="Rohde M."/>
            <person name="Galperin M.Y."/>
            <person name="Jogler C."/>
        </authorList>
    </citation>
    <scope>NUCLEOTIDE SEQUENCE [LARGE SCALE GENOMIC DNA]</scope>
    <source>
        <strain evidence="7 8">ElP</strain>
    </source>
</reference>
<evidence type="ECO:0000256" key="3">
    <source>
        <dbReference type="ARBA" id="ARBA00022553"/>
    </source>
</evidence>
<protein>
    <recommendedName>
        <fullName evidence="2">histidine kinase</fullName>
        <ecNumber evidence="2">2.7.13.3</ecNumber>
    </recommendedName>
</protein>
<name>A0A518H9F2_9BACT</name>
<comment type="catalytic activity">
    <reaction evidence="1">
        <text>ATP + protein L-histidine = ADP + protein N-phospho-L-histidine.</text>
        <dbReference type="EC" id="2.7.13.3"/>
    </reaction>
</comment>
<evidence type="ECO:0000313" key="7">
    <source>
        <dbReference type="EMBL" id="QDV37480.1"/>
    </source>
</evidence>
<dbReference type="InterPro" id="IPR005467">
    <property type="entry name" value="His_kinase_dom"/>
</dbReference>
<dbReference type="RefSeq" id="WP_145275342.1">
    <property type="nucleotide sequence ID" value="NZ_CP036426.1"/>
</dbReference>
<dbReference type="InterPro" id="IPR003661">
    <property type="entry name" value="HisK_dim/P_dom"/>
</dbReference>
<dbReference type="InterPro" id="IPR003594">
    <property type="entry name" value="HATPase_dom"/>
</dbReference>
<dbReference type="SUPFAM" id="SSF52172">
    <property type="entry name" value="CheY-like"/>
    <property type="match status" value="1"/>
</dbReference>
<dbReference type="Pfam" id="PF00072">
    <property type="entry name" value="Response_reg"/>
    <property type="match status" value="1"/>
</dbReference>
<evidence type="ECO:0000313" key="8">
    <source>
        <dbReference type="Proteomes" id="UP000317835"/>
    </source>
</evidence>
<evidence type="ECO:0000256" key="2">
    <source>
        <dbReference type="ARBA" id="ARBA00012438"/>
    </source>
</evidence>
<evidence type="ECO:0000259" key="5">
    <source>
        <dbReference type="PROSITE" id="PS50109"/>
    </source>
</evidence>
<dbReference type="InterPro" id="IPR001789">
    <property type="entry name" value="Sig_transdc_resp-reg_receiver"/>
</dbReference>
<evidence type="ECO:0000256" key="4">
    <source>
        <dbReference type="PROSITE-ProRule" id="PRU00169"/>
    </source>
</evidence>
<dbReference type="EMBL" id="CP036426">
    <property type="protein sequence ID" value="QDV37480.1"/>
    <property type="molecule type" value="Genomic_DNA"/>
</dbReference>
<feature type="domain" description="Response regulatory" evidence="6">
    <location>
        <begin position="3"/>
        <end position="119"/>
    </location>
</feature>
<evidence type="ECO:0000256" key="1">
    <source>
        <dbReference type="ARBA" id="ARBA00000085"/>
    </source>
</evidence>
<dbReference type="InterPro" id="IPR036097">
    <property type="entry name" value="HisK_dim/P_sf"/>
</dbReference>
<dbReference type="SMART" id="SM00448">
    <property type="entry name" value="REC"/>
    <property type="match status" value="1"/>
</dbReference>
<dbReference type="InterPro" id="IPR036890">
    <property type="entry name" value="HATPase_C_sf"/>
</dbReference>
<dbReference type="OrthoDB" id="260274at2"/>
<dbReference type="Proteomes" id="UP000317835">
    <property type="component" value="Chromosome"/>
</dbReference>
<dbReference type="EC" id="2.7.13.3" evidence="2"/>
<dbReference type="Gene3D" id="1.10.287.130">
    <property type="match status" value="1"/>
</dbReference>
<dbReference type="SMART" id="SM00387">
    <property type="entry name" value="HATPase_c"/>
    <property type="match status" value="1"/>
</dbReference>
<dbReference type="InterPro" id="IPR011006">
    <property type="entry name" value="CheY-like_superfamily"/>
</dbReference>
<gene>
    <name evidence="7" type="primary">zraS_4</name>
    <name evidence="7" type="ORF">ElP_54200</name>
</gene>
<dbReference type="CDD" id="cd17574">
    <property type="entry name" value="REC_OmpR"/>
    <property type="match status" value="1"/>
</dbReference>
<keyword evidence="3 4" id="KW-0597">Phosphoprotein</keyword>
<dbReference type="SMART" id="SM00388">
    <property type="entry name" value="HisKA"/>
    <property type="match status" value="1"/>
</dbReference>
<feature type="modified residue" description="4-aspartylphosphate" evidence="4">
    <location>
        <position position="52"/>
    </location>
</feature>
<dbReference type="SUPFAM" id="SSF47384">
    <property type="entry name" value="Homodimeric domain of signal transducing histidine kinase"/>
    <property type="match status" value="1"/>
</dbReference>
<dbReference type="PROSITE" id="PS50109">
    <property type="entry name" value="HIS_KIN"/>
    <property type="match status" value="1"/>
</dbReference>
<dbReference type="GO" id="GO:0000155">
    <property type="term" value="F:phosphorelay sensor kinase activity"/>
    <property type="evidence" value="ECO:0007669"/>
    <property type="project" value="InterPro"/>
</dbReference>
<dbReference type="Pfam" id="PF02518">
    <property type="entry name" value="HATPase_c"/>
    <property type="match status" value="1"/>
</dbReference>
<dbReference type="PANTHER" id="PTHR43547">
    <property type="entry name" value="TWO-COMPONENT HISTIDINE KINASE"/>
    <property type="match status" value="1"/>
</dbReference>
<organism evidence="7 8">
    <name type="scientific">Tautonia plasticadhaerens</name>
    <dbReference type="NCBI Taxonomy" id="2527974"/>
    <lineage>
        <taxon>Bacteria</taxon>
        <taxon>Pseudomonadati</taxon>
        <taxon>Planctomycetota</taxon>
        <taxon>Planctomycetia</taxon>
        <taxon>Isosphaerales</taxon>
        <taxon>Isosphaeraceae</taxon>
        <taxon>Tautonia</taxon>
    </lineage>
</organism>
<dbReference type="PANTHER" id="PTHR43547:SF2">
    <property type="entry name" value="HYBRID SIGNAL TRANSDUCTION HISTIDINE KINASE C"/>
    <property type="match status" value="1"/>
</dbReference>
<dbReference type="PRINTS" id="PR00344">
    <property type="entry name" value="BCTRLSENSOR"/>
</dbReference>
<dbReference type="CDD" id="cd00082">
    <property type="entry name" value="HisKA"/>
    <property type="match status" value="1"/>
</dbReference>
<proteinExistence type="predicted"/>
<feature type="domain" description="Histidine kinase" evidence="5">
    <location>
        <begin position="143"/>
        <end position="360"/>
    </location>
</feature>
<keyword evidence="7" id="KW-0808">Transferase</keyword>
<dbReference type="PROSITE" id="PS50110">
    <property type="entry name" value="RESPONSE_REGULATORY"/>
    <property type="match status" value="1"/>
</dbReference>
<dbReference type="InterPro" id="IPR004358">
    <property type="entry name" value="Sig_transdc_His_kin-like_C"/>
</dbReference>
<dbReference type="KEGG" id="tpla:ElP_54200"/>
<sequence length="367" mass="40517">MSDVLIVDDNPADRAYFRLLLRKADFRVHEVDLGSQALATTLAVRPHVVILDINLPDIDGHTVCRALRADPMIGGIPVLMLTVRDHEADVLAGLEAGADDYVPKDAAPEVFLARVRRLCRYRQMANTSLLNEQMAQIGRLLAGIVHEIRGPLGVIRGNAELMRMQLDQENPALRFADPIIRSVQLLQVRLEHLMATVRGGPPVLHPLELEPLVLEAIDYFRKGSDPKQGRIEVVVIPPDGPISPVRADAGRLLQVLLNLMINAREAMLSRRDSGRLELRIVPAVDEGRTGIRIEVLDDGPGIPEELLNRIFEPFFTTKETGTGYGLYLGAEILREHGGRLSACNRPEGGACFLLWLPTSEESPGRPP</sequence>
<dbReference type="Gene3D" id="3.40.50.2300">
    <property type="match status" value="1"/>
</dbReference>
<keyword evidence="8" id="KW-1185">Reference proteome</keyword>
<dbReference type="Gene3D" id="3.30.565.10">
    <property type="entry name" value="Histidine kinase-like ATPase, C-terminal domain"/>
    <property type="match status" value="1"/>
</dbReference>
<dbReference type="AlphaFoldDB" id="A0A518H9F2"/>
<dbReference type="SUPFAM" id="SSF55874">
    <property type="entry name" value="ATPase domain of HSP90 chaperone/DNA topoisomerase II/histidine kinase"/>
    <property type="match status" value="1"/>
</dbReference>
<accession>A0A518H9F2</accession>
<evidence type="ECO:0000259" key="6">
    <source>
        <dbReference type="PROSITE" id="PS50110"/>
    </source>
</evidence>
<dbReference type="Pfam" id="PF00512">
    <property type="entry name" value="HisKA"/>
    <property type="match status" value="1"/>
</dbReference>